<feature type="transmembrane region" description="Helical" evidence="7">
    <location>
        <begin position="69"/>
        <end position="88"/>
    </location>
</feature>
<proteinExistence type="inferred from homology"/>
<evidence type="ECO:0000256" key="3">
    <source>
        <dbReference type="ARBA" id="ARBA00022475"/>
    </source>
</evidence>
<evidence type="ECO:0000256" key="2">
    <source>
        <dbReference type="ARBA" id="ARBA00022448"/>
    </source>
</evidence>
<dbReference type="PROSITE" id="PS50928">
    <property type="entry name" value="ABC_TM1"/>
    <property type="match status" value="1"/>
</dbReference>
<dbReference type="GO" id="GO:0005886">
    <property type="term" value="C:plasma membrane"/>
    <property type="evidence" value="ECO:0007669"/>
    <property type="project" value="UniProtKB-SubCell"/>
</dbReference>
<dbReference type="Pfam" id="PF00528">
    <property type="entry name" value="BPD_transp_1"/>
    <property type="match status" value="1"/>
</dbReference>
<feature type="transmembrane region" description="Helical" evidence="7">
    <location>
        <begin position="38"/>
        <end position="57"/>
    </location>
</feature>
<keyword evidence="4 7" id="KW-0812">Transmembrane</keyword>
<dbReference type="PANTHER" id="PTHR30151:SF38">
    <property type="entry name" value="ALIPHATIC SULFONATES TRANSPORT PERMEASE PROTEIN SSUC-RELATED"/>
    <property type="match status" value="1"/>
</dbReference>
<dbReference type="EMBL" id="CP041690">
    <property type="protein sequence ID" value="QEE21748.1"/>
    <property type="molecule type" value="Genomic_DNA"/>
</dbReference>
<evidence type="ECO:0000256" key="5">
    <source>
        <dbReference type="ARBA" id="ARBA00022989"/>
    </source>
</evidence>
<evidence type="ECO:0000256" key="7">
    <source>
        <dbReference type="RuleBase" id="RU363032"/>
    </source>
</evidence>
<dbReference type="PANTHER" id="PTHR30151">
    <property type="entry name" value="ALKANE SULFONATE ABC TRANSPORTER-RELATED, MEMBRANE SUBUNIT"/>
    <property type="match status" value="1"/>
</dbReference>
<sequence>MVFANRLFPSPIDVAGHLWVLATTGKLLPDLGKTLTRAAIAFFVAMAAGTAIGIAFGRVRWADRLFSTWVVVGLNLPAIVVAIVLYIWLGLTEFALILAVIINKVPLVITTIREGVKSFSRDYDELGLAFRMPFLRRLRLIFIPQLMPFVLAAARTGLSLVWKIVLVFEVLGSDGGVGYRVSVFFQFFDITGILAYTVAFILVVLALEYGVMRPLERSVLKWRTDRN</sequence>
<gene>
    <name evidence="8" type="ORF">FNA67_16835</name>
</gene>
<dbReference type="InterPro" id="IPR035906">
    <property type="entry name" value="MetI-like_sf"/>
</dbReference>
<dbReference type="OrthoDB" id="8443696at2"/>
<dbReference type="GO" id="GO:0055085">
    <property type="term" value="P:transmembrane transport"/>
    <property type="evidence" value="ECO:0007669"/>
    <property type="project" value="InterPro"/>
</dbReference>
<dbReference type="InterPro" id="IPR000515">
    <property type="entry name" value="MetI-like"/>
</dbReference>
<name>A0A5B9DTH4_9HYPH</name>
<dbReference type="RefSeq" id="WP_147657108.1">
    <property type="nucleotide sequence ID" value="NZ_BMFM01000001.1"/>
</dbReference>
<keyword evidence="5 7" id="KW-1133">Transmembrane helix</keyword>
<organism evidence="8 9">
    <name type="scientific">Paradevosia tibetensis</name>
    <dbReference type="NCBI Taxonomy" id="1447062"/>
    <lineage>
        <taxon>Bacteria</taxon>
        <taxon>Pseudomonadati</taxon>
        <taxon>Pseudomonadota</taxon>
        <taxon>Alphaproteobacteria</taxon>
        <taxon>Hyphomicrobiales</taxon>
        <taxon>Devosiaceae</taxon>
        <taxon>Paradevosia</taxon>
    </lineage>
</organism>
<dbReference type="CDD" id="cd06261">
    <property type="entry name" value="TM_PBP2"/>
    <property type="match status" value="1"/>
</dbReference>
<evidence type="ECO:0000313" key="8">
    <source>
        <dbReference type="EMBL" id="QEE21748.1"/>
    </source>
</evidence>
<dbReference type="Proteomes" id="UP000321062">
    <property type="component" value="Chromosome"/>
</dbReference>
<feature type="transmembrane region" description="Helical" evidence="7">
    <location>
        <begin position="140"/>
        <end position="164"/>
    </location>
</feature>
<evidence type="ECO:0000313" key="9">
    <source>
        <dbReference type="Proteomes" id="UP000321062"/>
    </source>
</evidence>
<evidence type="ECO:0000256" key="6">
    <source>
        <dbReference type="ARBA" id="ARBA00023136"/>
    </source>
</evidence>
<keyword evidence="6 7" id="KW-0472">Membrane</keyword>
<dbReference type="Gene3D" id="1.10.3720.10">
    <property type="entry name" value="MetI-like"/>
    <property type="match status" value="1"/>
</dbReference>
<evidence type="ECO:0000256" key="4">
    <source>
        <dbReference type="ARBA" id="ARBA00022692"/>
    </source>
</evidence>
<feature type="transmembrane region" description="Helical" evidence="7">
    <location>
        <begin position="184"/>
        <end position="207"/>
    </location>
</feature>
<reference evidence="8 9" key="1">
    <citation type="journal article" date="2015" name="Int. J. Syst. Evol. Microbiol.">
        <title>Youhaiella tibetensis gen. nov., sp. nov., isolated from subsurface sediment.</title>
        <authorList>
            <person name="Wang Y.X."/>
            <person name="Huang F.Q."/>
            <person name="Nogi Y."/>
            <person name="Pang S.J."/>
            <person name="Wang P.K."/>
            <person name="Lv J."/>
        </authorList>
    </citation>
    <scope>NUCLEOTIDE SEQUENCE [LARGE SCALE GENOMIC DNA]</scope>
    <source>
        <strain evidence="9">fig4</strain>
    </source>
</reference>
<dbReference type="SUPFAM" id="SSF161098">
    <property type="entry name" value="MetI-like"/>
    <property type="match status" value="1"/>
</dbReference>
<dbReference type="KEGG" id="yti:FNA67_16835"/>
<feature type="transmembrane region" description="Helical" evidence="7">
    <location>
        <begin position="94"/>
        <end position="112"/>
    </location>
</feature>
<keyword evidence="3" id="KW-1003">Cell membrane</keyword>
<comment type="similarity">
    <text evidence="7">Belongs to the binding-protein-dependent transport system permease family.</text>
</comment>
<comment type="subcellular location">
    <subcellularLocation>
        <location evidence="1 7">Cell membrane</location>
        <topology evidence="1 7">Multi-pass membrane protein</topology>
    </subcellularLocation>
</comment>
<accession>A0A5B9DTH4</accession>
<keyword evidence="9" id="KW-1185">Reference proteome</keyword>
<dbReference type="AlphaFoldDB" id="A0A5B9DTH4"/>
<keyword evidence="2 7" id="KW-0813">Transport</keyword>
<protein>
    <submittedName>
        <fullName evidence="8">ABC transporter permease subunit</fullName>
    </submittedName>
</protein>
<evidence type="ECO:0000256" key="1">
    <source>
        <dbReference type="ARBA" id="ARBA00004651"/>
    </source>
</evidence>